<dbReference type="GO" id="GO:0009986">
    <property type="term" value="C:cell surface"/>
    <property type="evidence" value="ECO:0007669"/>
    <property type="project" value="TreeGrafter"/>
</dbReference>
<organism evidence="2 3">
    <name type="scientific">Neogemmobacter tilapiae</name>
    <dbReference type="NCBI Taxonomy" id="875041"/>
    <lineage>
        <taxon>Bacteria</taxon>
        <taxon>Pseudomonadati</taxon>
        <taxon>Pseudomonadota</taxon>
        <taxon>Alphaproteobacteria</taxon>
        <taxon>Rhodobacterales</taxon>
        <taxon>Paracoccaceae</taxon>
        <taxon>Neogemmobacter</taxon>
    </lineage>
</organism>
<dbReference type="InterPro" id="IPR052487">
    <property type="entry name" value="Galactose-binding_lectin"/>
</dbReference>
<sequence length="117" mass="13363">MVKRITRGVIGIQQGKLMLFSDFADGGEMWTGQGPREVRREVKFKEPFLEPPAVLTGLSMWDMDNRQNGRMDLGVDEVTSTGFTIIFRTWADTRIARVRADWTAIGAIKDEDVWEIE</sequence>
<evidence type="ECO:0000313" key="3">
    <source>
        <dbReference type="Proteomes" id="UP000638981"/>
    </source>
</evidence>
<dbReference type="InterPro" id="IPR037221">
    <property type="entry name" value="H-type_lectin_dom_sf"/>
</dbReference>
<reference evidence="2" key="1">
    <citation type="journal article" date="2014" name="Int. J. Syst. Evol. Microbiol.">
        <title>Complete genome sequence of Corynebacterium casei LMG S-19264T (=DSM 44701T), isolated from a smear-ripened cheese.</title>
        <authorList>
            <consortium name="US DOE Joint Genome Institute (JGI-PGF)"/>
            <person name="Walter F."/>
            <person name="Albersmeier A."/>
            <person name="Kalinowski J."/>
            <person name="Ruckert C."/>
        </authorList>
    </citation>
    <scope>NUCLEOTIDE SEQUENCE</scope>
    <source>
        <strain evidence="2">KCTC 23310</strain>
    </source>
</reference>
<name>A0A918WHM4_9RHOB</name>
<dbReference type="EMBL" id="BMYJ01000002">
    <property type="protein sequence ID" value="GHC47323.1"/>
    <property type="molecule type" value="Genomic_DNA"/>
</dbReference>
<dbReference type="GO" id="GO:0098609">
    <property type="term" value="P:cell-cell adhesion"/>
    <property type="evidence" value="ECO:0007669"/>
    <property type="project" value="TreeGrafter"/>
</dbReference>
<comment type="caution">
    <text evidence="2">The sequence shown here is derived from an EMBL/GenBank/DDBJ whole genome shotgun (WGS) entry which is preliminary data.</text>
</comment>
<gene>
    <name evidence="2" type="ORF">GCM10007315_06370</name>
</gene>
<dbReference type="AlphaFoldDB" id="A0A918WHM4"/>
<accession>A0A918WHM4</accession>
<evidence type="ECO:0000259" key="1">
    <source>
        <dbReference type="Pfam" id="PF09458"/>
    </source>
</evidence>
<dbReference type="Pfam" id="PF09458">
    <property type="entry name" value="H_lectin"/>
    <property type="match status" value="1"/>
</dbReference>
<dbReference type="Proteomes" id="UP000638981">
    <property type="component" value="Unassembled WGS sequence"/>
</dbReference>
<dbReference type="GO" id="GO:0046871">
    <property type="term" value="F:N-acetylgalactosamine binding"/>
    <property type="evidence" value="ECO:0007669"/>
    <property type="project" value="TreeGrafter"/>
</dbReference>
<dbReference type="RefSeq" id="WP_308428867.1">
    <property type="nucleotide sequence ID" value="NZ_BMYJ01000002.1"/>
</dbReference>
<dbReference type="GO" id="GO:0098636">
    <property type="term" value="C:protein complex involved in cell adhesion"/>
    <property type="evidence" value="ECO:0007669"/>
    <property type="project" value="TreeGrafter"/>
</dbReference>
<dbReference type="InterPro" id="IPR019019">
    <property type="entry name" value="H-type_lectin_domain"/>
</dbReference>
<protein>
    <recommendedName>
        <fullName evidence="1">H-type lectin domain-containing protein</fullName>
    </recommendedName>
</protein>
<evidence type="ECO:0000313" key="2">
    <source>
        <dbReference type="EMBL" id="GHC47323.1"/>
    </source>
</evidence>
<dbReference type="GO" id="GO:0030247">
    <property type="term" value="F:polysaccharide binding"/>
    <property type="evidence" value="ECO:0007669"/>
    <property type="project" value="TreeGrafter"/>
</dbReference>
<dbReference type="GO" id="GO:0045335">
    <property type="term" value="C:phagocytic vesicle"/>
    <property type="evidence" value="ECO:0007669"/>
    <property type="project" value="TreeGrafter"/>
</dbReference>
<feature type="domain" description="H-type lectin" evidence="1">
    <location>
        <begin position="40"/>
        <end position="105"/>
    </location>
</feature>
<dbReference type="GO" id="GO:0070492">
    <property type="term" value="F:oligosaccharide binding"/>
    <property type="evidence" value="ECO:0007669"/>
    <property type="project" value="TreeGrafter"/>
</dbReference>
<dbReference type="Gene3D" id="2.60.40.2080">
    <property type="match status" value="1"/>
</dbReference>
<dbReference type="SUPFAM" id="SSF141086">
    <property type="entry name" value="Agglutinin HPA-like"/>
    <property type="match status" value="1"/>
</dbReference>
<proteinExistence type="predicted"/>
<reference evidence="2" key="2">
    <citation type="submission" date="2020-09" db="EMBL/GenBank/DDBJ databases">
        <authorList>
            <person name="Sun Q."/>
            <person name="Kim S."/>
        </authorList>
    </citation>
    <scope>NUCLEOTIDE SEQUENCE</scope>
    <source>
        <strain evidence="2">KCTC 23310</strain>
    </source>
</reference>
<keyword evidence="3" id="KW-1185">Reference proteome</keyword>
<dbReference type="PANTHER" id="PTHR46938">
    <property type="entry name" value="DISCOIDIN-1 SUBUNIT A-RELATED-RELATED"/>
    <property type="match status" value="1"/>
</dbReference>